<reference evidence="2" key="1">
    <citation type="submission" date="2020-11" db="EMBL/GenBank/DDBJ databases">
        <title>Halonatronomonas betainensis gen. nov., sp. nov. a novel haloalkaliphilic representative of the family Halanaerobiacae capable of betaine degradation.</title>
        <authorList>
            <person name="Boltyanskaya Y."/>
            <person name="Kevbrin V."/>
            <person name="Detkova E."/>
            <person name="Grouzdev D.S."/>
            <person name="Koziaeva V."/>
            <person name="Zhilina T."/>
        </authorList>
    </citation>
    <scope>NUCLEOTIDE SEQUENCE</scope>
    <source>
        <strain evidence="2">Z-7014</strain>
    </source>
</reference>
<dbReference type="SUPFAM" id="SSF75217">
    <property type="entry name" value="alpha/beta knot"/>
    <property type="match status" value="1"/>
</dbReference>
<evidence type="ECO:0000313" key="2">
    <source>
        <dbReference type="EMBL" id="MBF8437516.1"/>
    </source>
</evidence>
<dbReference type="InterPro" id="IPR029026">
    <property type="entry name" value="tRNA_m1G_MTases_N"/>
</dbReference>
<organism evidence="2 3">
    <name type="scientific">Halonatronomonas betaini</name>
    <dbReference type="NCBI Taxonomy" id="2778430"/>
    <lineage>
        <taxon>Bacteria</taxon>
        <taxon>Bacillati</taxon>
        <taxon>Bacillota</taxon>
        <taxon>Clostridia</taxon>
        <taxon>Halanaerobiales</taxon>
        <taxon>Halarsenatibacteraceae</taxon>
        <taxon>Halonatronomonas</taxon>
    </lineage>
</organism>
<dbReference type="AlphaFoldDB" id="A0A931F898"/>
<name>A0A931F898_9FIRM</name>
<keyword evidence="2" id="KW-0808">Transferase</keyword>
<evidence type="ECO:0000313" key="3">
    <source>
        <dbReference type="Proteomes" id="UP000621436"/>
    </source>
</evidence>
<dbReference type="CDD" id="cd18085">
    <property type="entry name" value="TM1570-like"/>
    <property type="match status" value="1"/>
</dbReference>
<dbReference type="Gene3D" id="3.40.1280.10">
    <property type="match status" value="1"/>
</dbReference>
<protein>
    <submittedName>
        <fullName evidence="2">RNA methyltransferase</fullName>
    </submittedName>
</protein>
<keyword evidence="2" id="KW-0489">Methyltransferase</keyword>
<dbReference type="InterPro" id="IPR019230">
    <property type="entry name" value="RNA_MeTrfase_C_dom"/>
</dbReference>
<dbReference type="InterPro" id="IPR029028">
    <property type="entry name" value="Alpha/beta_knot_MTases"/>
</dbReference>
<dbReference type="RefSeq" id="WP_270454510.1">
    <property type="nucleotide sequence ID" value="NZ_JADPIE010000006.1"/>
</dbReference>
<evidence type="ECO:0000259" key="1">
    <source>
        <dbReference type="Pfam" id="PF09936"/>
    </source>
</evidence>
<sequence>MPEANPINQTPDVDLYLALVHHPVYNKLGDEITTTITNLDLHDISRAARTYNARRYFVVNQLKSQQALVHRMQKYWTGGKGADYNSTRHEAFSVLEVVDTLEDAASQIKEETGKEPVLVTTSAKSYKDIDPVSFKELRSQLIDSDRPYLIIFGTGWGLSHSVLDQCDLLLAPVNGRGDYNHLSVRSAASIILDRLLASPWWE</sequence>
<dbReference type="GO" id="GO:0032259">
    <property type="term" value="P:methylation"/>
    <property type="evidence" value="ECO:0007669"/>
    <property type="project" value="UniProtKB-KW"/>
</dbReference>
<comment type="caution">
    <text evidence="2">The sequence shown here is derived from an EMBL/GenBank/DDBJ whole genome shotgun (WGS) entry which is preliminary data.</text>
</comment>
<feature type="domain" description="tRNA (guanine-N(1)-)-methyltransferase C-terminal" evidence="1">
    <location>
        <begin position="15"/>
        <end position="196"/>
    </location>
</feature>
<keyword evidence="3" id="KW-1185">Reference proteome</keyword>
<accession>A0A931F898</accession>
<dbReference type="GO" id="GO:0008168">
    <property type="term" value="F:methyltransferase activity"/>
    <property type="evidence" value="ECO:0007669"/>
    <property type="project" value="UniProtKB-KW"/>
</dbReference>
<dbReference type="Proteomes" id="UP000621436">
    <property type="component" value="Unassembled WGS sequence"/>
</dbReference>
<proteinExistence type="predicted"/>
<gene>
    <name evidence="2" type="ORF">I0Q91_10515</name>
</gene>
<dbReference type="Pfam" id="PF09936">
    <property type="entry name" value="Methyltrn_RNA_4"/>
    <property type="match status" value="1"/>
</dbReference>
<dbReference type="EMBL" id="JADPIE010000006">
    <property type="protein sequence ID" value="MBF8437516.1"/>
    <property type="molecule type" value="Genomic_DNA"/>
</dbReference>